<protein>
    <submittedName>
        <fullName evidence="3">ABC transporter substrate-binding protein</fullName>
    </submittedName>
</protein>
<accession>A0A1C0ZYV5</accession>
<comment type="caution">
    <text evidence="3">The sequence shown here is derived from an EMBL/GenBank/DDBJ whole genome shotgun (WGS) entry which is preliminary data.</text>
</comment>
<dbReference type="PANTHER" id="PTHR43649">
    <property type="entry name" value="ARABINOSE-BINDING PROTEIN-RELATED"/>
    <property type="match status" value="1"/>
</dbReference>
<evidence type="ECO:0000259" key="2">
    <source>
        <dbReference type="Pfam" id="PF12010"/>
    </source>
</evidence>
<evidence type="ECO:0000313" key="3">
    <source>
        <dbReference type="EMBL" id="OCT13327.1"/>
    </source>
</evidence>
<dbReference type="EMBL" id="LYPC01000023">
    <property type="protein sequence ID" value="OCT13327.1"/>
    <property type="molecule type" value="Genomic_DNA"/>
</dbReference>
<proteinExistence type="predicted"/>
<sequence>MKRNAKKMYSVSVAIALVGSVVAGCSSSTSTSSPSPSAATATKTPDATAAATATAKATGLDISKKVELQFYMLGPAPKDLPVIEDEINKLALKDLNATVKFNFTTWTDWDQKYKLLLSSGQAVDLIFTADWTQYQAYAKKGAFLPLDDLLPKAAPKLNSFVPKDMWDAVKIDGKIYTVPATYKEYVTTGFIWREDLRAKFNLPKPDSLANFEAYLAGIKKNVPDMVPLAANSDVKSNLSDLYKNLTIDPVGALPYGMNISYKNPGEVTSYWGSPEHLNELKTMKRWQDAGYISKNVLNVKDAMTDLITSGKAAANLGDNPSRYNDQKLQIAAAHPDWKLEYYPAPLIKGHAEPVHPIHNGFAIPKSSKNPERALAFYEKMVTDKTYNQLTEYGILGKNYTVDNGYYTMIGDTNSNGFPREAMQGWAWRNPEFMLFDKGYDGVKQIFSDLDKIASPDKFTGFAEDYTSYQAEKAALEQVEKQYLYPLEAGLVADVEGGLKTFMEKAKVAGLDKIQAEYKKQWLAYVNSAGIK</sequence>
<dbReference type="Proteomes" id="UP000093309">
    <property type="component" value="Unassembled WGS sequence"/>
</dbReference>
<dbReference type="Pfam" id="PF12010">
    <property type="entry name" value="DUF3502"/>
    <property type="match status" value="1"/>
</dbReference>
<feature type="signal peptide" evidence="1">
    <location>
        <begin position="1"/>
        <end position="23"/>
    </location>
</feature>
<dbReference type="AlphaFoldDB" id="A0A1C0ZYV5"/>
<feature type="domain" description="DUF3502" evidence="2">
    <location>
        <begin position="458"/>
        <end position="525"/>
    </location>
</feature>
<evidence type="ECO:0000313" key="4">
    <source>
        <dbReference type="Proteomes" id="UP000093309"/>
    </source>
</evidence>
<organism evidence="3 4">
    <name type="scientific">Paenibacillus pectinilyticus</name>
    <dbReference type="NCBI Taxonomy" id="512399"/>
    <lineage>
        <taxon>Bacteria</taxon>
        <taxon>Bacillati</taxon>
        <taxon>Bacillota</taxon>
        <taxon>Bacilli</taxon>
        <taxon>Bacillales</taxon>
        <taxon>Paenibacillaceae</taxon>
        <taxon>Paenibacillus</taxon>
    </lineage>
</organism>
<dbReference type="PROSITE" id="PS51257">
    <property type="entry name" value="PROKAR_LIPOPROTEIN"/>
    <property type="match status" value="1"/>
</dbReference>
<dbReference type="Pfam" id="PF01547">
    <property type="entry name" value="SBP_bac_1"/>
    <property type="match status" value="1"/>
</dbReference>
<name>A0A1C0ZYV5_9BACL</name>
<dbReference type="PANTHER" id="PTHR43649:SF17">
    <property type="entry name" value="ABC TRANSPORTER SOLUTE BINDING PROTEIN-SUGAR TRANSPORT"/>
    <property type="match status" value="1"/>
</dbReference>
<evidence type="ECO:0000256" key="1">
    <source>
        <dbReference type="SAM" id="SignalP"/>
    </source>
</evidence>
<reference evidence="4" key="1">
    <citation type="submission" date="2016-05" db="EMBL/GenBank/DDBJ databases">
        <title>Paenibacillus oryzae. sp. nov., isolated from the rice root.</title>
        <authorList>
            <person name="Zhang J."/>
            <person name="Zhang X."/>
        </authorList>
    </citation>
    <scope>NUCLEOTIDE SEQUENCE [LARGE SCALE GENOMIC DNA]</scope>
    <source>
        <strain evidence="4">KCTC13222</strain>
    </source>
</reference>
<dbReference type="InterPro" id="IPR022627">
    <property type="entry name" value="DUF3502"/>
</dbReference>
<feature type="chain" id="PRO_5039054516" evidence="1">
    <location>
        <begin position="24"/>
        <end position="531"/>
    </location>
</feature>
<dbReference type="SUPFAM" id="SSF53850">
    <property type="entry name" value="Periplasmic binding protein-like II"/>
    <property type="match status" value="1"/>
</dbReference>
<dbReference type="Gene3D" id="3.40.190.10">
    <property type="entry name" value="Periplasmic binding protein-like II"/>
    <property type="match status" value="2"/>
</dbReference>
<dbReference type="InterPro" id="IPR006059">
    <property type="entry name" value="SBP"/>
</dbReference>
<keyword evidence="4" id="KW-1185">Reference proteome</keyword>
<dbReference type="InterPro" id="IPR050490">
    <property type="entry name" value="Bact_solute-bd_prot1"/>
</dbReference>
<keyword evidence="1" id="KW-0732">Signal</keyword>
<dbReference type="STRING" id="512399.A8709_03470"/>
<gene>
    <name evidence="3" type="ORF">A8709_03470</name>
</gene>